<organism evidence="4 5">
    <name type="scientific">Bacillus cytotoxicus</name>
    <dbReference type="NCBI Taxonomy" id="580165"/>
    <lineage>
        <taxon>Bacteria</taxon>
        <taxon>Bacillati</taxon>
        <taxon>Bacillota</taxon>
        <taxon>Bacilli</taxon>
        <taxon>Bacillales</taxon>
        <taxon>Bacillaceae</taxon>
        <taxon>Bacillus</taxon>
        <taxon>Bacillus cereus group</taxon>
    </lineage>
</organism>
<dbReference type="Pfam" id="PF10676">
    <property type="entry name" value="gerPA"/>
    <property type="match status" value="1"/>
</dbReference>
<evidence type="ECO:0000256" key="2">
    <source>
        <dbReference type="ARBA" id="ARBA00025358"/>
    </source>
</evidence>
<dbReference type="InterPro" id="IPR019618">
    <property type="entry name" value="Spore_germination_GerPA"/>
</dbReference>
<feature type="region of interest" description="Disordered" evidence="3">
    <location>
        <begin position="53"/>
        <end position="74"/>
    </location>
</feature>
<dbReference type="AlphaFoldDB" id="A0AAX2CM52"/>
<gene>
    <name evidence="4" type="ORF">BCB44BAC_03819</name>
</gene>
<evidence type="ECO:0000256" key="1">
    <source>
        <dbReference type="ARBA" id="ARBA00022544"/>
    </source>
</evidence>
<dbReference type="EMBL" id="FMIK01000051">
    <property type="protein sequence ID" value="SCM03422.1"/>
    <property type="molecule type" value="Genomic_DNA"/>
</dbReference>
<name>A0AAX2CM52_9BACI</name>
<evidence type="ECO:0000313" key="4">
    <source>
        <dbReference type="EMBL" id="SCM03422.1"/>
    </source>
</evidence>
<proteinExistence type="predicted"/>
<reference evidence="4 5" key="1">
    <citation type="submission" date="2016-08" db="EMBL/GenBank/DDBJ databases">
        <authorList>
            <person name="Loux V."/>
            <person name="Rue O."/>
        </authorList>
    </citation>
    <scope>NUCLEOTIDE SEQUENCE [LARGE SCALE GENOMIC DNA]</scope>
    <source>
        <strain evidence="4 5">AFSSA_08CEB44bac</strain>
    </source>
</reference>
<evidence type="ECO:0000313" key="5">
    <source>
        <dbReference type="Proteomes" id="UP000242164"/>
    </source>
</evidence>
<comment type="caution">
    <text evidence="4">The sequence shown here is derived from an EMBL/GenBank/DDBJ whole genome shotgun (WGS) entry which is preliminary data.</text>
</comment>
<evidence type="ECO:0008006" key="6">
    <source>
        <dbReference type="Google" id="ProtNLM"/>
    </source>
</evidence>
<comment type="function">
    <text evidence="2">Required for the formation of functionally normal spores. Could be involved in the establishment of normal spore coat structure and/or permeability, which allows the access of germinants to their receptor.</text>
</comment>
<keyword evidence="1" id="KW-0309">Germination</keyword>
<evidence type="ECO:0000256" key="3">
    <source>
        <dbReference type="SAM" id="MobiDB-lite"/>
    </source>
</evidence>
<dbReference type="RefSeq" id="WP_048723997.1">
    <property type="nucleotide sequence ID" value="NZ_CP024096.1"/>
</dbReference>
<sequence>MGARIRNMKIINNKGNVNVGDYYSLSPSGVQKVYAGAGGSSIANFFNGKRMQPETPRVPEFFPPLETSELTLGS</sequence>
<protein>
    <recommendedName>
        <fullName evidence="6">Spore germination protein</fullName>
    </recommendedName>
</protein>
<dbReference type="Proteomes" id="UP000242164">
    <property type="component" value="Unassembled WGS sequence"/>
</dbReference>
<accession>A0AAX2CM52</accession>